<organism evidence="3 4">
    <name type="scientific">Holothuria leucospilota</name>
    <name type="common">Black long sea cucumber</name>
    <name type="synonym">Mertensiothuria leucospilota</name>
    <dbReference type="NCBI Taxonomy" id="206669"/>
    <lineage>
        <taxon>Eukaryota</taxon>
        <taxon>Metazoa</taxon>
        <taxon>Echinodermata</taxon>
        <taxon>Eleutherozoa</taxon>
        <taxon>Echinozoa</taxon>
        <taxon>Holothuroidea</taxon>
        <taxon>Aspidochirotacea</taxon>
        <taxon>Aspidochirotida</taxon>
        <taxon>Holothuriidae</taxon>
        <taxon>Holothuria</taxon>
    </lineage>
</organism>
<dbReference type="SUPFAM" id="SSF57603">
    <property type="entry name" value="FnI-like domain"/>
    <property type="match status" value="1"/>
</dbReference>
<dbReference type="Proteomes" id="UP001152320">
    <property type="component" value="Chromosome 3"/>
</dbReference>
<dbReference type="InterPro" id="IPR001007">
    <property type="entry name" value="VWF_dom"/>
</dbReference>
<feature type="domain" description="VWFC" evidence="2">
    <location>
        <begin position="722"/>
        <end position="789"/>
    </location>
</feature>
<reference evidence="3" key="1">
    <citation type="submission" date="2021-10" db="EMBL/GenBank/DDBJ databases">
        <title>Tropical sea cucumber genome reveals ecological adaptation and Cuvierian tubules defense mechanism.</title>
        <authorList>
            <person name="Chen T."/>
        </authorList>
    </citation>
    <scope>NUCLEOTIDE SEQUENCE</scope>
    <source>
        <strain evidence="3">Nanhai2018</strain>
        <tissue evidence="3">Muscle</tissue>
    </source>
</reference>
<dbReference type="Gene3D" id="2.10.70.10">
    <property type="entry name" value="Complement Module, domain 1"/>
    <property type="match status" value="2"/>
</dbReference>
<dbReference type="OrthoDB" id="10586526at2759"/>
<protein>
    <recommendedName>
        <fullName evidence="2">VWFC domain-containing protein</fullName>
    </recommendedName>
</protein>
<dbReference type="AlphaFoldDB" id="A0A9Q1HE13"/>
<proteinExistence type="predicted"/>
<keyword evidence="1" id="KW-0732">Signal</keyword>
<evidence type="ECO:0000256" key="1">
    <source>
        <dbReference type="SAM" id="SignalP"/>
    </source>
</evidence>
<dbReference type="EMBL" id="JAIZAY010000003">
    <property type="protein sequence ID" value="KAJ8046107.1"/>
    <property type="molecule type" value="Genomic_DNA"/>
</dbReference>
<feature type="signal peptide" evidence="1">
    <location>
        <begin position="1"/>
        <end position="19"/>
    </location>
</feature>
<feature type="domain" description="VWFC" evidence="2">
    <location>
        <begin position="375"/>
        <end position="434"/>
    </location>
</feature>
<comment type="caution">
    <text evidence="3">The sequence shown here is derived from an EMBL/GenBank/DDBJ whole genome shotgun (WGS) entry which is preliminary data.</text>
</comment>
<keyword evidence="4" id="KW-1185">Reference proteome</keyword>
<name>A0A9Q1HE13_HOLLE</name>
<evidence type="ECO:0000259" key="2">
    <source>
        <dbReference type="SMART" id="SM00215"/>
    </source>
</evidence>
<gene>
    <name evidence="3" type="ORF">HOLleu_09289</name>
</gene>
<evidence type="ECO:0000313" key="4">
    <source>
        <dbReference type="Proteomes" id="UP001152320"/>
    </source>
</evidence>
<evidence type="ECO:0000313" key="3">
    <source>
        <dbReference type="EMBL" id="KAJ8046107.1"/>
    </source>
</evidence>
<feature type="chain" id="PRO_5040353953" description="VWFC domain-containing protein" evidence="1">
    <location>
        <begin position="20"/>
        <end position="964"/>
    </location>
</feature>
<dbReference type="SMART" id="SM00215">
    <property type="entry name" value="VWC_out"/>
    <property type="match status" value="2"/>
</dbReference>
<sequence length="964" mass="106327">MKILYLFFTAISVISAVAGQDVSVCPGGHMPESCEDVPDSCESAVCAHFPEAACRVDPCNNCSHLFYDEKTETILKCNDEPLLCASCFLQNGNACGGPGGKVEIVQCDTDQICGVFEADFEISGFNISVFYRGCVASHVFEKGDPSCYEGEDVEKHLLAVFNGGEVKEGFGCVCTEDICNNNDLSNYPKSAEILSCVDDVGIWYNPGVFKADVECDVRFCDNTGEFRCIVEEPTYRCEFDEYSYEDGETFISGTGNCVCNNGSISCTEGDQPGLVCYTSDPLLDELSGIEICEEDSVCVVGQITQPNLFLLTTYARGCYKRELLEIETGCTESFEDVQEAFPEYHPNNFFSVCVCNTSFCNERQFLEPPIPGAKCSYNGELIDHDYEFKRDECNLCKCNHGEILCTRFACNGLQCYSCKEDTLDGTLDCGITICQDGELCANFHFQLFGFHAREDVEQGCVTEDEVLPLYECITDRDLIEKTHFVGEGFQTAFFYEGSLLICNENFCNSRQNFIETCFPDQVVQASTETPLKFCVSMDGTERYMPGDIEIFGCERCTCGGHLDIGMWECVEDLFLCPNKTPPPVKPTEDPSATYCTFGTGFPNYTLNEHFKSGCGDCICEKGVIRCTEGQCPGLVCASTRRSAPIFCEEGSFCLYQQRYYSSEIGPVSEVKRDCLPVSDWPYNTTMSDNITVFDPIATSGEAFVCSENLCNGIGYSEGFQQCEFNGVYYMHMDEFRPDECNLCVCVHGLMSCTSEPCNGPICSEHVVDLYSPFLDIPSRNVTCLFDENCVYAENVTFFGLSILGEASGCLKNTEAPDPGQCTNNISAIGLLFLDAPTSGILCTIDNSKTVQTSTATTLVASFDSTTVKISMVSVETTTQRPSRASKETTSMPSVSATTPSKFCSLDSEVGTTVTEGRCECTCKGGTNKQPKVSCKCSKYYDKRIMLLKYKRCINVKKCIKLHGR</sequence>
<accession>A0A9Q1HE13</accession>